<dbReference type="InterPro" id="IPR027268">
    <property type="entry name" value="Peptidase_M4/M1_CTD_sf"/>
</dbReference>
<dbReference type="CDD" id="cd09603">
    <property type="entry name" value="M1_APN_like"/>
    <property type="match status" value="1"/>
</dbReference>
<evidence type="ECO:0000259" key="13">
    <source>
        <dbReference type="Pfam" id="PF01433"/>
    </source>
</evidence>
<dbReference type="GO" id="GO:0043171">
    <property type="term" value="P:peptide catabolic process"/>
    <property type="evidence" value="ECO:0007669"/>
    <property type="project" value="TreeGrafter"/>
</dbReference>
<dbReference type="GO" id="GO:0042277">
    <property type="term" value="F:peptide binding"/>
    <property type="evidence" value="ECO:0007669"/>
    <property type="project" value="TreeGrafter"/>
</dbReference>
<proteinExistence type="inferred from homology"/>
<dbReference type="Gene3D" id="1.10.390.10">
    <property type="entry name" value="Neutral Protease Domain 2"/>
    <property type="match status" value="1"/>
</dbReference>
<dbReference type="GO" id="GO:0008270">
    <property type="term" value="F:zinc ion binding"/>
    <property type="evidence" value="ECO:0007669"/>
    <property type="project" value="InterPro"/>
</dbReference>
<feature type="domain" description="Peptidase M1 membrane alanine aminopeptidase" evidence="13">
    <location>
        <begin position="241"/>
        <end position="439"/>
    </location>
</feature>
<dbReference type="Proteomes" id="UP000264217">
    <property type="component" value="Unassembled WGS sequence"/>
</dbReference>
<dbReference type="EC" id="3.4.11.2" evidence="4"/>
<evidence type="ECO:0000313" key="15">
    <source>
        <dbReference type="EMBL" id="RFZ92781.1"/>
    </source>
</evidence>
<comment type="similarity">
    <text evidence="3">Belongs to the peptidase M1 family.</text>
</comment>
<evidence type="ECO:0000256" key="9">
    <source>
        <dbReference type="ARBA" id="ARBA00022801"/>
    </source>
</evidence>
<dbReference type="GO" id="GO:0006508">
    <property type="term" value="P:proteolysis"/>
    <property type="evidence" value="ECO:0007669"/>
    <property type="project" value="UniProtKB-KW"/>
</dbReference>
<evidence type="ECO:0000256" key="6">
    <source>
        <dbReference type="ARBA" id="ARBA00022438"/>
    </source>
</evidence>
<dbReference type="Pfam" id="PF17900">
    <property type="entry name" value="Peptidase_M1_N"/>
    <property type="match status" value="1"/>
</dbReference>
<sequence>MLKPLSLLVTLALAAPAFAQQPGQSVDVQNYRFALTLTDASNLISVRASITAKAIKTTKQVTFDLARKNAAGKGMTVSKVTEAGKPLKFTQDSSKLYINAVAATGTMHTYNITYKGIPSDGLIISANRYGHRTFFGDNWPNRAKNWLPCVDDPSDKASVEFVVTAPSKYTVVANGLKVLEKPLPGAKKITQWKETAKLPTKVMVIGVAEFAVDKVGAPDNVPISTYVFPEDKEVGFKSYAVAAEILPWFSKRIGAFPYKKLANVQSKTIFGGMENAGAIFYFEESVKSKGIEALMAHEIAHQWFGDAVSEKNWQHVWLSEGFATYMTNLYLEGKYGVDTLKKSLAAERNQIFDFEKKYRAPVVDSAYKGPLMQLLSPNAYKKGGWVLHMLRRKIGDDAFWKGIAAYYKQYSGGNATTDNLRVVMETASGKDLKTFFTQWLRTDGHPILRVNWEYKPQTKQVMVHLTQAQEKPYAFTFECSVDGKLYKTEIKSKSVNFSFPASSATADVNVDPEVNLLATYVTDEKPPVKK</sequence>
<evidence type="ECO:0000259" key="14">
    <source>
        <dbReference type="Pfam" id="PF17900"/>
    </source>
</evidence>
<dbReference type="GO" id="GO:0016020">
    <property type="term" value="C:membrane"/>
    <property type="evidence" value="ECO:0007669"/>
    <property type="project" value="TreeGrafter"/>
</dbReference>
<dbReference type="GO" id="GO:0070006">
    <property type="term" value="F:metalloaminopeptidase activity"/>
    <property type="evidence" value="ECO:0007669"/>
    <property type="project" value="TreeGrafter"/>
</dbReference>
<keyword evidence="8" id="KW-0479">Metal-binding</keyword>
<evidence type="ECO:0000256" key="8">
    <source>
        <dbReference type="ARBA" id="ARBA00022723"/>
    </source>
</evidence>
<keyword evidence="6" id="KW-0031">Aminopeptidase</keyword>
<comment type="caution">
    <text evidence="15">The sequence shown here is derived from an EMBL/GenBank/DDBJ whole genome shotgun (WGS) entry which is preliminary data.</text>
</comment>
<feature type="domain" description="Aminopeptidase N-like N-terminal" evidence="14">
    <location>
        <begin position="30"/>
        <end position="200"/>
    </location>
</feature>
<name>A0A372NV09_9SPHI</name>
<keyword evidence="11" id="KW-0482">Metalloprotease</keyword>
<dbReference type="AlphaFoldDB" id="A0A372NV09"/>
<dbReference type="InterPro" id="IPR042097">
    <property type="entry name" value="Aminopeptidase_N-like_N_sf"/>
</dbReference>
<dbReference type="PANTHER" id="PTHR11533:SF174">
    <property type="entry name" value="PUROMYCIN-SENSITIVE AMINOPEPTIDASE-RELATED"/>
    <property type="match status" value="1"/>
</dbReference>
<keyword evidence="16" id="KW-1185">Reference proteome</keyword>
<keyword evidence="7" id="KW-0645">Protease</keyword>
<evidence type="ECO:0000256" key="1">
    <source>
        <dbReference type="ARBA" id="ARBA00000098"/>
    </source>
</evidence>
<reference evidence="15 16" key="1">
    <citation type="submission" date="2018-08" db="EMBL/GenBank/DDBJ databases">
        <title>Mucilaginibacter sp. MYSH2.</title>
        <authorList>
            <person name="Seo T."/>
        </authorList>
    </citation>
    <scope>NUCLEOTIDE SEQUENCE [LARGE SCALE GENOMIC DNA]</scope>
    <source>
        <strain evidence="15 16">MYSH2</strain>
    </source>
</reference>
<dbReference type="Pfam" id="PF01433">
    <property type="entry name" value="Peptidase_M1"/>
    <property type="match status" value="1"/>
</dbReference>
<evidence type="ECO:0000256" key="4">
    <source>
        <dbReference type="ARBA" id="ARBA00012564"/>
    </source>
</evidence>
<evidence type="ECO:0000256" key="7">
    <source>
        <dbReference type="ARBA" id="ARBA00022670"/>
    </source>
</evidence>
<dbReference type="InterPro" id="IPR050344">
    <property type="entry name" value="Peptidase_M1_aminopeptidases"/>
</dbReference>
<dbReference type="GO" id="GO:0005737">
    <property type="term" value="C:cytoplasm"/>
    <property type="evidence" value="ECO:0007669"/>
    <property type="project" value="TreeGrafter"/>
</dbReference>
<accession>A0A372NV09</accession>
<protein>
    <recommendedName>
        <fullName evidence="5">Aminopeptidase N</fullName>
        <ecNumber evidence="4">3.4.11.2</ecNumber>
    </recommendedName>
</protein>
<evidence type="ECO:0000256" key="11">
    <source>
        <dbReference type="ARBA" id="ARBA00023049"/>
    </source>
</evidence>
<keyword evidence="10" id="KW-0862">Zinc</keyword>
<evidence type="ECO:0000256" key="3">
    <source>
        <dbReference type="ARBA" id="ARBA00010136"/>
    </source>
</evidence>
<feature type="signal peptide" evidence="12">
    <location>
        <begin position="1"/>
        <end position="19"/>
    </location>
</feature>
<dbReference type="SUPFAM" id="SSF55486">
    <property type="entry name" value="Metalloproteases ('zincins'), catalytic domain"/>
    <property type="match status" value="1"/>
</dbReference>
<dbReference type="PRINTS" id="PR00756">
    <property type="entry name" value="ALADIPTASE"/>
</dbReference>
<evidence type="ECO:0000256" key="12">
    <source>
        <dbReference type="SAM" id="SignalP"/>
    </source>
</evidence>
<dbReference type="InterPro" id="IPR045357">
    <property type="entry name" value="Aminopeptidase_N-like_N"/>
</dbReference>
<organism evidence="15 16">
    <name type="scientific">Mucilaginibacter conchicola</name>
    <dbReference type="NCBI Taxonomy" id="2303333"/>
    <lineage>
        <taxon>Bacteria</taxon>
        <taxon>Pseudomonadati</taxon>
        <taxon>Bacteroidota</taxon>
        <taxon>Sphingobacteriia</taxon>
        <taxon>Sphingobacteriales</taxon>
        <taxon>Sphingobacteriaceae</taxon>
        <taxon>Mucilaginibacter</taxon>
    </lineage>
</organism>
<evidence type="ECO:0000256" key="10">
    <source>
        <dbReference type="ARBA" id="ARBA00022833"/>
    </source>
</evidence>
<evidence type="ECO:0000256" key="2">
    <source>
        <dbReference type="ARBA" id="ARBA00001947"/>
    </source>
</evidence>
<dbReference type="InterPro" id="IPR014782">
    <property type="entry name" value="Peptidase_M1_dom"/>
</dbReference>
<dbReference type="PANTHER" id="PTHR11533">
    <property type="entry name" value="PROTEASE M1 ZINC METALLOPROTEASE"/>
    <property type="match status" value="1"/>
</dbReference>
<evidence type="ECO:0000313" key="16">
    <source>
        <dbReference type="Proteomes" id="UP000264217"/>
    </source>
</evidence>
<gene>
    <name evidence="15" type="ORF">D0C36_15400</name>
</gene>
<dbReference type="GO" id="GO:0005615">
    <property type="term" value="C:extracellular space"/>
    <property type="evidence" value="ECO:0007669"/>
    <property type="project" value="TreeGrafter"/>
</dbReference>
<dbReference type="EMBL" id="QWDC01000002">
    <property type="protein sequence ID" value="RFZ92781.1"/>
    <property type="molecule type" value="Genomic_DNA"/>
</dbReference>
<dbReference type="OrthoDB" id="100605at2"/>
<dbReference type="GO" id="GO:0016285">
    <property type="term" value="F:alanyl aminopeptidase activity"/>
    <property type="evidence" value="ECO:0007669"/>
    <property type="project" value="UniProtKB-EC"/>
</dbReference>
<dbReference type="Gene3D" id="2.60.40.1730">
    <property type="entry name" value="tricorn interacting facor f3 domain"/>
    <property type="match status" value="1"/>
</dbReference>
<comment type="catalytic activity">
    <reaction evidence="1">
        <text>Release of an N-terminal amino acid, Xaa-|-Yaa- from a peptide, amide or arylamide. Xaa is preferably Ala, but may be most amino acids including Pro (slow action). When a terminal hydrophobic residue is followed by a prolyl residue, the two may be released as an intact Xaa-Pro dipeptide.</text>
        <dbReference type="EC" id="3.4.11.2"/>
    </reaction>
</comment>
<keyword evidence="12" id="KW-0732">Signal</keyword>
<feature type="chain" id="PRO_5016778466" description="Aminopeptidase N" evidence="12">
    <location>
        <begin position="20"/>
        <end position="530"/>
    </location>
</feature>
<dbReference type="SUPFAM" id="SSF63737">
    <property type="entry name" value="Leukotriene A4 hydrolase N-terminal domain"/>
    <property type="match status" value="1"/>
</dbReference>
<dbReference type="RefSeq" id="WP_117392489.1">
    <property type="nucleotide sequence ID" value="NZ_QWDC01000002.1"/>
</dbReference>
<evidence type="ECO:0000256" key="5">
    <source>
        <dbReference type="ARBA" id="ARBA00015611"/>
    </source>
</evidence>
<comment type="cofactor">
    <cofactor evidence="2">
        <name>Zn(2+)</name>
        <dbReference type="ChEBI" id="CHEBI:29105"/>
    </cofactor>
</comment>
<keyword evidence="9" id="KW-0378">Hydrolase</keyword>
<dbReference type="InterPro" id="IPR001930">
    <property type="entry name" value="Peptidase_M1"/>
</dbReference>